<dbReference type="OrthoDB" id="5326346at2759"/>
<organism evidence="1 2">
    <name type="scientific">Ascodesmis nigricans</name>
    <dbReference type="NCBI Taxonomy" id="341454"/>
    <lineage>
        <taxon>Eukaryota</taxon>
        <taxon>Fungi</taxon>
        <taxon>Dikarya</taxon>
        <taxon>Ascomycota</taxon>
        <taxon>Pezizomycotina</taxon>
        <taxon>Pezizomycetes</taxon>
        <taxon>Pezizales</taxon>
        <taxon>Ascodesmidaceae</taxon>
        <taxon>Ascodesmis</taxon>
    </lineage>
</organism>
<gene>
    <name evidence="1" type="ORF">EX30DRAFT_399393</name>
</gene>
<sequence length="388" mass="44401">MSSDLDTPPKGTIGDTLIVINAAGDIDLEVKSYTGTRVYRVSSHQLIACSKFFSKMLDRSSRFAESVAFKAHFEDPTTFNTPFALSINVEEKSQTEMITLLRIIHSQPHGLTSQSNKTVDRWHAIAELVDYLQCGDSLRDWASLWLSQSVDIMLDFPNIDKWIFIADVFRNEKVFEAVTRQAVLRMVTEEDSDEVFWQTNDLQNKPRWRPRNSNLSAKLMANFKTTDIFTETSPVVLSKLAETREILLHKLAKPMLDLEQYYRDYPGRTSIGTPVGFRCQKQMEGCDLLIYGAAQYWISRLGLIGWGRRSQSTLNKTINELVDQLSSITFPEWPELGVENNKSARLVFHTQCNPLKMDSFNMAKNAKKALDDLVSKRSELRQTDAWHE</sequence>
<accession>A0A4S2MP39</accession>
<dbReference type="EMBL" id="ML220189">
    <property type="protein sequence ID" value="TGZ76268.1"/>
    <property type="molecule type" value="Genomic_DNA"/>
</dbReference>
<name>A0A4S2MP39_9PEZI</name>
<proteinExistence type="predicted"/>
<evidence type="ECO:0000313" key="2">
    <source>
        <dbReference type="Proteomes" id="UP000298138"/>
    </source>
</evidence>
<keyword evidence="2" id="KW-1185">Reference proteome</keyword>
<dbReference type="InParanoid" id="A0A4S2MP39"/>
<reference evidence="1 2" key="1">
    <citation type="submission" date="2019-04" db="EMBL/GenBank/DDBJ databases">
        <title>Comparative genomics and transcriptomics to analyze fruiting body development in filamentous ascomycetes.</title>
        <authorList>
            <consortium name="DOE Joint Genome Institute"/>
            <person name="Lutkenhaus R."/>
            <person name="Traeger S."/>
            <person name="Breuer J."/>
            <person name="Kuo A."/>
            <person name="Lipzen A."/>
            <person name="Pangilinan J."/>
            <person name="Dilworth D."/>
            <person name="Sandor L."/>
            <person name="Poggeler S."/>
            <person name="Barry K."/>
            <person name="Grigoriev I.V."/>
            <person name="Nowrousian M."/>
        </authorList>
    </citation>
    <scope>NUCLEOTIDE SEQUENCE [LARGE SCALE GENOMIC DNA]</scope>
    <source>
        <strain evidence="1 2">CBS 389.68</strain>
    </source>
</reference>
<evidence type="ECO:0000313" key="1">
    <source>
        <dbReference type="EMBL" id="TGZ76268.1"/>
    </source>
</evidence>
<dbReference type="STRING" id="341454.A0A4S2MP39"/>
<protein>
    <submittedName>
        <fullName evidence="1">Uncharacterized protein</fullName>
    </submittedName>
</protein>
<dbReference type="AlphaFoldDB" id="A0A4S2MP39"/>
<dbReference type="Proteomes" id="UP000298138">
    <property type="component" value="Unassembled WGS sequence"/>
</dbReference>